<evidence type="ECO:0000259" key="1">
    <source>
        <dbReference type="PROSITE" id="PS50404"/>
    </source>
</evidence>
<name>A0ABP8H4N6_9BURK</name>
<evidence type="ECO:0000313" key="2">
    <source>
        <dbReference type="EMBL" id="GAA4334285.1"/>
    </source>
</evidence>
<evidence type="ECO:0000313" key="3">
    <source>
        <dbReference type="Proteomes" id="UP001500975"/>
    </source>
</evidence>
<dbReference type="Proteomes" id="UP001500975">
    <property type="component" value="Unassembled WGS sequence"/>
</dbReference>
<keyword evidence="3" id="KW-1185">Reference proteome</keyword>
<dbReference type="CDD" id="cd03205">
    <property type="entry name" value="GST_C_6"/>
    <property type="match status" value="1"/>
</dbReference>
<dbReference type="InterPro" id="IPR036249">
    <property type="entry name" value="Thioredoxin-like_sf"/>
</dbReference>
<reference evidence="3" key="1">
    <citation type="journal article" date="2019" name="Int. J. Syst. Evol. Microbiol.">
        <title>The Global Catalogue of Microorganisms (GCM) 10K type strain sequencing project: providing services to taxonomists for standard genome sequencing and annotation.</title>
        <authorList>
            <consortium name="The Broad Institute Genomics Platform"/>
            <consortium name="The Broad Institute Genome Sequencing Center for Infectious Disease"/>
            <person name="Wu L."/>
            <person name="Ma J."/>
        </authorList>
    </citation>
    <scope>NUCLEOTIDE SEQUENCE [LARGE SCALE GENOMIC DNA]</scope>
    <source>
        <strain evidence="3">JCM 17804</strain>
    </source>
</reference>
<feature type="domain" description="GST N-terminal" evidence="1">
    <location>
        <begin position="1"/>
        <end position="81"/>
    </location>
</feature>
<comment type="caution">
    <text evidence="2">The sequence shown here is derived from an EMBL/GenBank/DDBJ whole genome shotgun (WGS) entry which is preliminary data.</text>
</comment>
<dbReference type="SUPFAM" id="SSF52833">
    <property type="entry name" value="Thioredoxin-like"/>
    <property type="match status" value="1"/>
</dbReference>
<dbReference type="Pfam" id="PF13409">
    <property type="entry name" value="GST_N_2"/>
    <property type="match status" value="1"/>
</dbReference>
<dbReference type="Gene3D" id="1.20.1050.10">
    <property type="match status" value="1"/>
</dbReference>
<dbReference type="InterPro" id="IPR036282">
    <property type="entry name" value="Glutathione-S-Trfase_C_sf"/>
</dbReference>
<dbReference type="PROSITE" id="PS50404">
    <property type="entry name" value="GST_NTER"/>
    <property type="match status" value="1"/>
</dbReference>
<proteinExistence type="predicted"/>
<dbReference type="InterPro" id="IPR004045">
    <property type="entry name" value="Glutathione_S-Trfase_N"/>
</dbReference>
<gene>
    <name evidence="2" type="ORF">GCM10023165_09960</name>
</gene>
<organism evidence="2 3">
    <name type="scientific">Variovorax defluvii</name>
    <dbReference type="NCBI Taxonomy" id="913761"/>
    <lineage>
        <taxon>Bacteria</taxon>
        <taxon>Pseudomonadati</taxon>
        <taxon>Pseudomonadota</taxon>
        <taxon>Betaproteobacteria</taxon>
        <taxon>Burkholderiales</taxon>
        <taxon>Comamonadaceae</taxon>
        <taxon>Variovorax</taxon>
    </lineage>
</organism>
<sequence length="202" mass="22606">MLTLRTSAASPFGRKIRIAVEVLGMGESVRLEPADTSDASDSLRQQNPLGKVPTLVLPDGQALFDSRVIIEYLDVVDGRGILIPRTEDRIRVLRHQALADGLLDAALLQVYEARFRPESHRLDSWLDYQREKVERALLAFASDIPGRRSTGVHIGEIALAVALGYLDFRFQGKWRTTYPVLVDWLQEFDRRVPAFGGTAPPL</sequence>
<dbReference type="EMBL" id="BAABGJ010000009">
    <property type="protein sequence ID" value="GAA4334285.1"/>
    <property type="molecule type" value="Genomic_DNA"/>
</dbReference>
<dbReference type="Gene3D" id="3.40.30.10">
    <property type="entry name" value="Glutaredoxin"/>
    <property type="match status" value="1"/>
</dbReference>
<dbReference type="RefSeq" id="WP_345536306.1">
    <property type="nucleotide sequence ID" value="NZ_BAABGJ010000009.1"/>
</dbReference>
<protein>
    <submittedName>
        <fullName evidence="2">Glutathione S-transferase family protein</fullName>
    </submittedName>
</protein>
<dbReference type="SUPFAM" id="SSF47616">
    <property type="entry name" value="GST C-terminal domain-like"/>
    <property type="match status" value="1"/>
</dbReference>
<accession>A0ABP8H4N6</accession>